<evidence type="ECO:0000256" key="3">
    <source>
        <dbReference type="ARBA" id="ARBA00022786"/>
    </source>
</evidence>
<reference evidence="6 7" key="1">
    <citation type="submission" date="2024-06" db="EMBL/GenBank/DDBJ databases">
        <title>Complete genome of Phlyctema vagabunda strain 19-DSS-EL-015.</title>
        <authorList>
            <person name="Fiorenzani C."/>
        </authorList>
    </citation>
    <scope>NUCLEOTIDE SEQUENCE [LARGE SCALE GENOMIC DNA]</scope>
    <source>
        <strain evidence="6 7">19-DSS-EL-015</strain>
    </source>
</reference>
<keyword evidence="3" id="KW-0833">Ubl conjugation pathway</keyword>
<evidence type="ECO:0000313" key="6">
    <source>
        <dbReference type="EMBL" id="KAL3420382.1"/>
    </source>
</evidence>
<evidence type="ECO:0000313" key="7">
    <source>
        <dbReference type="Proteomes" id="UP001629113"/>
    </source>
</evidence>
<keyword evidence="1" id="KW-0479">Metal-binding</keyword>
<keyword evidence="2" id="KW-0863">Zinc-finger</keyword>
<name>A0ABR4PB52_9HELO</name>
<comment type="caution">
    <text evidence="6">The sequence shown here is derived from an EMBL/GenBank/DDBJ whole genome shotgun (WGS) entry which is preliminary data.</text>
</comment>
<evidence type="ECO:0000256" key="4">
    <source>
        <dbReference type="ARBA" id="ARBA00022833"/>
    </source>
</evidence>
<proteinExistence type="predicted"/>
<keyword evidence="4" id="KW-0862">Zinc</keyword>
<protein>
    <submittedName>
        <fullName evidence="6">IBR finger domain-containing protein</fullName>
    </submittedName>
</protein>
<dbReference type="InterPro" id="IPR031127">
    <property type="entry name" value="E3_UB_ligase_RBR"/>
</dbReference>
<feature type="domain" description="IBR" evidence="5">
    <location>
        <begin position="243"/>
        <end position="294"/>
    </location>
</feature>
<sequence length="334" mass="37641">MACVEDPTRQFDDESFALRLQLEEIEAQRELQSGKWIDGNPPDFALAFDDFEIELEKAILLVEDLKLAHSIARAVDSDAVAIEESRAEEVQLFQDRQFAFSLSEDRNLPSQDIVSLTDTSCLDTESVDWDDVLRATEASTFSIESVSTVAGPSTHYSLRQRAVLEHLPQRKVQCSVCADSVYPHLSVRLACDDIYCKTCLKAFFLRVSKDESLFPPKCHRKTIDISIIEAEFSVEEMAAYRNAELEFISTDRVYCADPECAKFIPMPQRTPDRAFCMACAGETCMYCKKIAHYGGCAADEARQSLIDFADEQGWKSCVGCGEMVFRYEGCDHMT</sequence>
<dbReference type="PANTHER" id="PTHR11685">
    <property type="entry name" value="RBR FAMILY RING FINGER AND IBR DOMAIN-CONTAINING"/>
    <property type="match status" value="1"/>
</dbReference>
<evidence type="ECO:0000256" key="2">
    <source>
        <dbReference type="ARBA" id="ARBA00022771"/>
    </source>
</evidence>
<dbReference type="EMBL" id="JBFCZG010000007">
    <property type="protein sequence ID" value="KAL3420382.1"/>
    <property type="molecule type" value="Genomic_DNA"/>
</dbReference>
<dbReference type="CDD" id="cd20335">
    <property type="entry name" value="BRcat_RBR"/>
    <property type="match status" value="1"/>
</dbReference>
<evidence type="ECO:0000259" key="5">
    <source>
        <dbReference type="Pfam" id="PF01485"/>
    </source>
</evidence>
<evidence type="ECO:0000256" key="1">
    <source>
        <dbReference type="ARBA" id="ARBA00022723"/>
    </source>
</evidence>
<keyword evidence="7" id="KW-1185">Reference proteome</keyword>
<dbReference type="InterPro" id="IPR002867">
    <property type="entry name" value="IBR_dom"/>
</dbReference>
<organism evidence="6 7">
    <name type="scientific">Phlyctema vagabunda</name>
    <dbReference type="NCBI Taxonomy" id="108571"/>
    <lineage>
        <taxon>Eukaryota</taxon>
        <taxon>Fungi</taxon>
        <taxon>Dikarya</taxon>
        <taxon>Ascomycota</taxon>
        <taxon>Pezizomycotina</taxon>
        <taxon>Leotiomycetes</taxon>
        <taxon>Helotiales</taxon>
        <taxon>Dermateaceae</taxon>
        <taxon>Phlyctema</taxon>
    </lineage>
</organism>
<accession>A0ABR4PB52</accession>
<gene>
    <name evidence="6" type="ORF">PVAG01_08881</name>
</gene>
<dbReference type="Proteomes" id="UP001629113">
    <property type="component" value="Unassembled WGS sequence"/>
</dbReference>
<dbReference type="Pfam" id="PF01485">
    <property type="entry name" value="IBR"/>
    <property type="match status" value="1"/>
</dbReference>
<dbReference type="SUPFAM" id="SSF57850">
    <property type="entry name" value="RING/U-box"/>
    <property type="match status" value="1"/>
</dbReference>